<dbReference type="InterPro" id="IPR004843">
    <property type="entry name" value="Calcineurin-like_PHP"/>
</dbReference>
<dbReference type="Proteomes" id="UP000001887">
    <property type="component" value="Chromosome"/>
</dbReference>
<dbReference type="KEGG" id="psl:Psta_1448"/>
<dbReference type="Pfam" id="PF00149">
    <property type="entry name" value="Metallophos"/>
    <property type="match status" value="1"/>
</dbReference>
<evidence type="ECO:0000313" key="2">
    <source>
        <dbReference type="EMBL" id="ADB16123.1"/>
    </source>
</evidence>
<accession>D2QX19</accession>
<proteinExistence type="predicted"/>
<dbReference type="Gene3D" id="3.60.21.10">
    <property type="match status" value="1"/>
</dbReference>
<dbReference type="InterPro" id="IPR051918">
    <property type="entry name" value="STPP_CPPED1"/>
</dbReference>
<dbReference type="HOGENOM" id="CLU_074803_0_0_0"/>
<dbReference type="EMBL" id="CP001848">
    <property type="protein sequence ID" value="ADB16123.1"/>
    <property type="molecule type" value="Genomic_DNA"/>
</dbReference>
<protein>
    <submittedName>
        <fullName evidence="2">Metallophosphoesterase</fullName>
    </submittedName>
</protein>
<dbReference type="PROSITE" id="PS51318">
    <property type="entry name" value="TAT"/>
    <property type="match status" value="1"/>
</dbReference>
<dbReference type="STRING" id="530564.Psta_1448"/>
<dbReference type="AlphaFoldDB" id="D2QX19"/>
<dbReference type="InterPro" id="IPR029052">
    <property type="entry name" value="Metallo-depent_PP-like"/>
</dbReference>
<dbReference type="PANTHER" id="PTHR43143:SF1">
    <property type="entry name" value="SERINE_THREONINE-PROTEIN PHOSPHATASE CPPED1"/>
    <property type="match status" value="1"/>
</dbReference>
<name>D2QX19_PIRSD</name>
<dbReference type="GO" id="GO:0016787">
    <property type="term" value="F:hydrolase activity"/>
    <property type="evidence" value="ECO:0007669"/>
    <property type="project" value="InterPro"/>
</dbReference>
<dbReference type="OrthoDB" id="211986at2"/>
<evidence type="ECO:0000259" key="1">
    <source>
        <dbReference type="Pfam" id="PF00149"/>
    </source>
</evidence>
<keyword evidence="3" id="KW-1185">Reference proteome</keyword>
<sequence precursor="true">MTTRREFLQTSLALTTSLAVGAIHAPALLRASEDQPASGKLTIGMITDVHQDIMHDATERITAFVDDMNTKRADLVLNLGDFCVPKPANQPFLDAWNKFAGPRFHVLGNHDMDGGYKREQTVEFYKMPARYYSFDHSGIHFVVLDANDPDGKTKGYQRYIAADQLKWLADDLAQTKLPTLIAVHQPFDAFDKVCTNAADIRAVLKQANDAAGFRKVMAVFSGHIHADYLLETDGIAYIQLNSASYVWVNKPHKSYSDEIHAEHKYLSHVCPYEKPLWATVTINFDQGLIELTGRESKWVGATPWDLGLSEATYGYSREHCRPAITERKLKLPS</sequence>
<organism evidence="2 3">
    <name type="scientific">Pirellula staleyi (strain ATCC 27377 / DSM 6068 / ICPB 4128)</name>
    <name type="common">Pirella staleyi</name>
    <dbReference type="NCBI Taxonomy" id="530564"/>
    <lineage>
        <taxon>Bacteria</taxon>
        <taxon>Pseudomonadati</taxon>
        <taxon>Planctomycetota</taxon>
        <taxon>Planctomycetia</taxon>
        <taxon>Pirellulales</taxon>
        <taxon>Pirellulaceae</taxon>
        <taxon>Pirellula</taxon>
    </lineage>
</organism>
<gene>
    <name evidence="2" type="ordered locus">Psta_1448</name>
</gene>
<feature type="domain" description="Calcineurin-like phosphoesterase" evidence="1">
    <location>
        <begin position="42"/>
        <end position="226"/>
    </location>
</feature>
<dbReference type="PANTHER" id="PTHR43143">
    <property type="entry name" value="METALLOPHOSPHOESTERASE, CALCINEURIN SUPERFAMILY"/>
    <property type="match status" value="1"/>
</dbReference>
<reference evidence="2 3" key="1">
    <citation type="journal article" date="2009" name="Stand. Genomic Sci.">
        <title>Complete genome sequence of Pirellula staleyi type strain (ATCC 27377).</title>
        <authorList>
            <person name="Clum A."/>
            <person name="Tindall B.J."/>
            <person name="Sikorski J."/>
            <person name="Ivanova N."/>
            <person name="Mavrommatis K."/>
            <person name="Lucas S."/>
            <person name="Glavina del Rio T."/>
            <person name="Nolan M."/>
            <person name="Chen F."/>
            <person name="Tice H."/>
            <person name="Pitluck S."/>
            <person name="Cheng J.F."/>
            <person name="Chertkov O."/>
            <person name="Brettin T."/>
            <person name="Han C."/>
            <person name="Detter J.C."/>
            <person name="Kuske C."/>
            <person name="Bruce D."/>
            <person name="Goodwin L."/>
            <person name="Ovchinikova G."/>
            <person name="Pati A."/>
            <person name="Mikhailova N."/>
            <person name="Chen A."/>
            <person name="Palaniappan K."/>
            <person name="Land M."/>
            <person name="Hauser L."/>
            <person name="Chang Y.J."/>
            <person name="Jeffries C.D."/>
            <person name="Chain P."/>
            <person name="Rohde M."/>
            <person name="Goker M."/>
            <person name="Bristow J."/>
            <person name="Eisen J.A."/>
            <person name="Markowitz V."/>
            <person name="Hugenholtz P."/>
            <person name="Kyrpides N.C."/>
            <person name="Klenk H.P."/>
            <person name="Lapidus A."/>
        </authorList>
    </citation>
    <scope>NUCLEOTIDE SEQUENCE [LARGE SCALE GENOMIC DNA]</scope>
    <source>
        <strain evidence="3">ATCC 27377 / DSM 6068 / ICPB 4128</strain>
    </source>
</reference>
<dbReference type="SUPFAM" id="SSF56300">
    <property type="entry name" value="Metallo-dependent phosphatases"/>
    <property type="match status" value="1"/>
</dbReference>
<dbReference type="InterPro" id="IPR006311">
    <property type="entry name" value="TAT_signal"/>
</dbReference>
<evidence type="ECO:0000313" key="3">
    <source>
        <dbReference type="Proteomes" id="UP000001887"/>
    </source>
</evidence>
<dbReference type="eggNOG" id="COG1409">
    <property type="taxonomic scope" value="Bacteria"/>
</dbReference>